<sequence>MNPLFYLIDGFRFGFFAVSDASPWLSFGVALGFTAAIGLLSFILLVRGYKLRT</sequence>
<protein>
    <recommendedName>
        <fullName evidence="4">Transport permease protein</fullName>
    </recommendedName>
</protein>
<keyword evidence="3" id="KW-1185">Reference proteome</keyword>
<dbReference type="AlphaFoldDB" id="A0A7R6RF35"/>
<feature type="transmembrane region" description="Helical" evidence="1">
    <location>
        <begin position="24"/>
        <end position="46"/>
    </location>
</feature>
<proteinExistence type="predicted"/>
<evidence type="ECO:0000313" key="2">
    <source>
        <dbReference type="EMBL" id="BBU69906.1"/>
    </source>
</evidence>
<reference evidence="3" key="1">
    <citation type="submission" date="2020-01" db="EMBL/GenBank/DDBJ databases">
        <title>Phosphoaccumulans saitamaens gen. nov., sp. nov., a polyphosphate accumulating bacterium isolated from surface river water.</title>
        <authorList>
            <person name="Watanabe K."/>
            <person name="Suda W."/>
        </authorList>
    </citation>
    <scope>NUCLEOTIDE SEQUENCE [LARGE SCALE GENOMIC DNA]</scope>
    <source>
        <strain evidence="3">ICHIAU1</strain>
    </source>
</reference>
<evidence type="ECO:0000256" key="1">
    <source>
        <dbReference type="SAM" id="Phobius"/>
    </source>
</evidence>
<evidence type="ECO:0000313" key="3">
    <source>
        <dbReference type="Proteomes" id="UP000463961"/>
    </source>
</evidence>
<organism evidence="2 3">
    <name type="scientific">Fluviibacter phosphoraccumulans</name>
    <dbReference type="NCBI Taxonomy" id="1751046"/>
    <lineage>
        <taxon>Bacteria</taxon>
        <taxon>Pseudomonadati</taxon>
        <taxon>Pseudomonadota</taxon>
        <taxon>Betaproteobacteria</taxon>
        <taxon>Rhodocyclales</taxon>
        <taxon>Fluviibacteraceae</taxon>
        <taxon>Fluviibacter</taxon>
    </lineage>
</organism>
<dbReference type="Proteomes" id="UP000463961">
    <property type="component" value="Chromosome"/>
</dbReference>
<evidence type="ECO:0008006" key="4">
    <source>
        <dbReference type="Google" id="ProtNLM"/>
    </source>
</evidence>
<keyword evidence="1" id="KW-0472">Membrane</keyword>
<keyword evidence="1" id="KW-1133">Transmembrane helix</keyword>
<accession>A0A7R6RF35</accession>
<name>A0A7R6RF35_9RHOO</name>
<dbReference type="EMBL" id="AP022345">
    <property type="protein sequence ID" value="BBU69906.1"/>
    <property type="molecule type" value="Genomic_DNA"/>
</dbReference>
<gene>
    <name evidence="2" type="ORF">ICHIAU1_21890</name>
</gene>
<keyword evidence="1" id="KW-0812">Transmembrane</keyword>